<dbReference type="AlphaFoldDB" id="A0A2N7E291"/>
<dbReference type="EMBL" id="PIFK01000057">
    <property type="protein sequence ID" value="PTP25474.1"/>
    <property type="molecule type" value="Genomic_DNA"/>
</dbReference>
<proteinExistence type="predicted"/>
<protein>
    <submittedName>
        <fullName evidence="1">Uncharacterized protein</fullName>
    </submittedName>
</protein>
<name>A0A2N7E291_VIBSP</name>
<dbReference type="Proteomes" id="UP000244197">
    <property type="component" value="Unassembled WGS sequence"/>
</dbReference>
<accession>A0A2N7E291</accession>
<reference evidence="1 2" key="1">
    <citation type="submission" date="2017-11" db="EMBL/GenBank/DDBJ databases">
        <title>Population delineation of vibrios coincides with oyster pathogenicity.</title>
        <authorList>
            <person name="Bruto M."/>
            <person name="Labreuche Y."/>
            <person name="James A."/>
            <person name="Piel D."/>
            <person name="Chenivesse S."/>
            <person name="Petton B."/>
            <person name="Polz M.F."/>
            <person name="Le Roux F."/>
        </authorList>
    </citation>
    <scope>NUCLEOTIDE SEQUENCE [LARGE SCALE GENOMIC DNA]</scope>
    <source>
        <strain evidence="1 2">FF_144</strain>
    </source>
</reference>
<sequence>MKIQTKSKEQSHMSFEIPEFNLSQSTSEVIYKRCQTALVVLAIGIIVNLAIRIDFVFLNGKIGENSVTEMLQQFLLIVSSGAFAYLAKKRPEVKHAAMLISAFFAVMFIRELDHWFDMITHGAWVYPAILTAGSAIFYALKNGKQTIEQLALILASPHMNLLVTGVMLLLVFSRLFGMGSFWHGVMGEHYIRNVKTIAEEGTELLAYCLIAFASLKTVIGITRKK</sequence>
<gene>
    <name evidence="1" type="ORF">CWO07_21515</name>
</gene>
<evidence type="ECO:0000313" key="1">
    <source>
        <dbReference type="EMBL" id="PTP25474.1"/>
    </source>
</evidence>
<comment type="caution">
    <text evidence="1">The sequence shown here is derived from an EMBL/GenBank/DDBJ whole genome shotgun (WGS) entry which is preliminary data.</text>
</comment>
<evidence type="ECO:0000313" key="2">
    <source>
        <dbReference type="Proteomes" id="UP000244197"/>
    </source>
</evidence>
<dbReference type="RefSeq" id="WP_029406448.1">
    <property type="nucleotide sequence ID" value="NZ_CAWNUF010000155.1"/>
</dbReference>
<organism evidence="1 2">
    <name type="scientific">Vibrio splendidus</name>
    <dbReference type="NCBI Taxonomy" id="29497"/>
    <lineage>
        <taxon>Bacteria</taxon>
        <taxon>Pseudomonadati</taxon>
        <taxon>Pseudomonadota</taxon>
        <taxon>Gammaproteobacteria</taxon>
        <taxon>Vibrionales</taxon>
        <taxon>Vibrionaceae</taxon>
        <taxon>Vibrio</taxon>
    </lineage>
</organism>